<dbReference type="CDD" id="cd00009">
    <property type="entry name" value="AAA"/>
    <property type="match status" value="1"/>
</dbReference>
<dbReference type="GO" id="GO:0005524">
    <property type="term" value="F:ATP binding"/>
    <property type="evidence" value="ECO:0007669"/>
    <property type="project" value="InterPro"/>
</dbReference>
<dbReference type="Gene3D" id="3.40.50.300">
    <property type="entry name" value="P-loop containing nucleotide triphosphate hydrolases"/>
    <property type="match status" value="1"/>
</dbReference>
<dbReference type="InterPro" id="IPR003593">
    <property type="entry name" value="AAA+_ATPase"/>
</dbReference>
<organism evidence="2 3">
    <name type="scientific">Caballeronia choica</name>
    <dbReference type="NCBI Taxonomy" id="326476"/>
    <lineage>
        <taxon>Bacteria</taxon>
        <taxon>Pseudomonadati</taxon>
        <taxon>Pseudomonadota</taxon>
        <taxon>Betaproteobacteria</taxon>
        <taxon>Burkholderiales</taxon>
        <taxon>Burkholderiaceae</taxon>
        <taxon>Caballeronia</taxon>
    </lineage>
</organism>
<dbReference type="SMART" id="SM00382">
    <property type="entry name" value="AAA"/>
    <property type="match status" value="1"/>
</dbReference>
<reference evidence="2" key="1">
    <citation type="submission" date="2016-01" db="EMBL/GenBank/DDBJ databases">
        <authorList>
            <person name="Peeters C."/>
        </authorList>
    </citation>
    <scope>NUCLEOTIDE SEQUENCE [LARGE SCALE GENOMIC DNA]</scope>
    <source>
        <strain evidence="2">LMG 22940</strain>
    </source>
</reference>
<dbReference type="SUPFAM" id="SSF52540">
    <property type="entry name" value="P-loop containing nucleoside triphosphate hydrolases"/>
    <property type="match status" value="1"/>
</dbReference>
<dbReference type="PANTHER" id="PTHR37291">
    <property type="entry name" value="5-METHYLCYTOSINE-SPECIFIC RESTRICTION ENZYME B"/>
    <property type="match status" value="1"/>
</dbReference>
<dbReference type="GO" id="GO:0004519">
    <property type="term" value="F:endonuclease activity"/>
    <property type="evidence" value="ECO:0007669"/>
    <property type="project" value="UniProtKB-KW"/>
</dbReference>
<keyword evidence="3" id="KW-1185">Reference proteome</keyword>
<dbReference type="GO" id="GO:0016887">
    <property type="term" value="F:ATP hydrolysis activity"/>
    <property type="evidence" value="ECO:0007669"/>
    <property type="project" value="InterPro"/>
</dbReference>
<dbReference type="InterPro" id="IPR052934">
    <property type="entry name" value="Methyl-DNA_Rec/Restrict_Enz"/>
</dbReference>
<dbReference type="AlphaFoldDB" id="A0A158FER0"/>
<dbReference type="Proteomes" id="UP000054770">
    <property type="component" value="Unassembled WGS sequence"/>
</dbReference>
<evidence type="ECO:0000313" key="3">
    <source>
        <dbReference type="Proteomes" id="UP000054770"/>
    </source>
</evidence>
<feature type="domain" description="AAA+ ATPase" evidence="1">
    <location>
        <begin position="615"/>
        <end position="781"/>
    </location>
</feature>
<sequence>MWHPLVELDAMERDVTQNIFVFTAGDPEARKHLDVSITRPINAATVRENVGTEHLPALEQINLDGGLYAWGAVPGKMNDSYYPALEIGDWMFCVFGAKYRFVAKVLYKVDSINLARALWGQTDDGKTWQYIFFLSKPTPVEIPLSALTAYLPKQFFGFARVGDDNHSKILSAFDSLDEFVREMLLNPPAASIETALPQSDPSVSAPNNYLLIRSNTNSLWGDLEGQIYRYGSNVPNHKKLIGGGWVIVDRKSQNGVEIFGFGRLGPAIRRVPSPEESPEYTYFEARFIDWSEVSPARPLPADLGLRLKNQEGYNVQHAIRPLSAALYEAILEAMKDARQEFQVGNLTLRLNPSDVRDAYERSTTEVPTSAGSDGHWMIRIGDTRKPVGAVFSKLPGVADYALYTDVQAKHVFEKLGFDCVLEGHWPPSQADQLCLIGTSKEHQWLSDAQKLIEETGAFASWWSFLIPEPAGRELGASFFLYINSGYGRITHRLQCDRYISSRGLDGLVSPWTEHTPPAQQGIRCAGPKQSEIFKTWLLVRKIDELEPPLAITAFSAVEPWSKPSNLLNQNAFGFARLEHEEIEAPLVEPYAIDDALANLFIERSVFERAQRLLSIKKNIILQGPPGVGKTFVAKRLAYATIGFRAADRIETVQFHQAYSYEDFIQGFRPKRDGSGFAIRDGVFYRFCEKARDNPDEKFVFVIDEINRGNLGKIFGELLMLIEADKRSPEWALQLAYSDEHDGKFYVPENLLIIGLMNTADRSLTSIDYALRRRFAFVPIIPGFGHQKFSEFLQELGWSEAYANHIVDRFEILNQKIADDLELRDGFCIGHSYFCTSKPSSLSDEDYYYQIIDTEIRPLLHEYWFDKNPSDIELIVDELFQ</sequence>
<evidence type="ECO:0000313" key="2">
    <source>
        <dbReference type="EMBL" id="SAL17540.1"/>
    </source>
</evidence>
<proteinExistence type="predicted"/>
<dbReference type="PANTHER" id="PTHR37291:SF1">
    <property type="entry name" value="TYPE IV METHYL-DIRECTED RESTRICTION ENZYME ECOKMCRB SUBUNIT"/>
    <property type="match status" value="1"/>
</dbReference>
<comment type="caution">
    <text evidence="2">The sequence shown here is derived from an EMBL/GenBank/DDBJ whole genome shotgun (WGS) entry which is preliminary data.</text>
</comment>
<dbReference type="Pfam" id="PF07728">
    <property type="entry name" value="AAA_5"/>
    <property type="match status" value="1"/>
</dbReference>
<dbReference type="InterPro" id="IPR027417">
    <property type="entry name" value="P-loop_NTPase"/>
</dbReference>
<dbReference type="EMBL" id="FCON02000003">
    <property type="protein sequence ID" value="SAL17540.1"/>
    <property type="molecule type" value="Genomic_DNA"/>
</dbReference>
<name>A0A158FER0_9BURK</name>
<protein>
    <submittedName>
        <fullName evidence="2">GTPase subunit of restriction endonuclease-like protein</fullName>
    </submittedName>
</protein>
<gene>
    <name evidence="2" type="ORF">AWB68_00505</name>
</gene>
<dbReference type="InterPro" id="IPR011704">
    <property type="entry name" value="ATPase_dyneun-rel_AAA"/>
</dbReference>
<accession>A0A158FER0</accession>
<evidence type="ECO:0000259" key="1">
    <source>
        <dbReference type="SMART" id="SM00382"/>
    </source>
</evidence>